<comment type="catalytic activity">
    <reaction evidence="5">
        <text>6-carboxyhexanoyl-[ACP] methyl ester + H2O = 6-carboxyhexanoyl-[ACP] + methanol + H(+)</text>
        <dbReference type="Rhea" id="RHEA:42700"/>
        <dbReference type="Rhea" id="RHEA-COMP:9955"/>
        <dbReference type="Rhea" id="RHEA-COMP:10186"/>
        <dbReference type="ChEBI" id="CHEBI:15377"/>
        <dbReference type="ChEBI" id="CHEBI:15378"/>
        <dbReference type="ChEBI" id="CHEBI:17790"/>
        <dbReference type="ChEBI" id="CHEBI:78846"/>
        <dbReference type="ChEBI" id="CHEBI:82735"/>
        <dbReference type="EC" id="3.1.1.85"/>
    </reaction>
</comment>
<dbReference type="EMBL" id="JAGQFT020000004">
    <property type="protein sequence ID" value="MBS7457140.1"/>
    <property type="molecule type" value="Genomic_DNA"/>
</dbReference>
<dbReference type="GO" id="GO:0005737">
    <property type="term" value="C:cytoplasm"/>
    <property type="evidence" value="ECO:0007669"/>
    <property type="project" value="UniProtKB-SubCell"/>
</dbReference>
<dbReference type="GO" id="GO:0009102">
    <property type="term" value="P:biotin biosynthetic process"/>
    <property type="evidence" value="ECO:0007669"/>
    <property type="project" value="UniProtKB-UniRule"/>
</dbReference>
<feature type="binding site" evidence="5">
    <location>
        <position position="22"/>
    </location>
    <ligand>
        <name>substrate</name>
    </ligand>
</feature>
<evidence type="ECO:0000256" key="3">
    <source>
        <dbReference type="ARBA" id="ARBA00022756"/>
    </source>
</evidence>
<evidence type="ECO:0000256" key="2">
    <source>
        <dbReference type="ARBA" id="ARBA00022490"/>
    </source>
</evidence>
<dbReference type="HAMAP" id="MF_01260">
    <property type="entry name" value="Carboxylester"/>
    <property type="match status" value="1"/>
</dbReference>
<evidence type="ECO:0000256" key="4">
    <source>
        <dbReference type="ARBA" id="ARBA00022801"/>
    </source>
</evidence>
<dbReference type="AlphaFoldDB" id="A0A8J8B0B7"/>
<comment type="function">
    <text evidence="5">The physiological role of BioH is to remove the methyl group introduced by BioC when the pimeloyl moiety is complete. It allows to synthesize pimeloyl-ACP via the fatty acid synthetic pathway through the hydrolysis of the ester bonds of pimeloyl-ACP esters.</text>
</comment>
<name>A0A8J8B0B7_9GAMM</name>
<dbReference type="Gene3D" id="3.40.50.1820">
    <property type="entry name" value="alpha/beta hydrolase"/>
    <property type="match status" value="1"/>
</dbReference>
<reference evidence="8 9" key="1">
    <citation type="journal article" date="2021" name="Microbiol. Resour. Announc.">
        <title>Draft Genome Sequence of Coralloluteibacterium stylophorae LMG 29479T.</title>
        <authorList>
            <person name="Karlyshev A.V."/>
            <person name="Kudryashova E.B."/>
            <person name="Ariskina E.V."/>
            <person name="Conroy A.P."/>
            <person name="Abidueva E.Y."/>
        </authorList>
    </citation>
    <scope>NUCLEOTIDE SEQUENCE [LARGE SCALE GENOMIC DNA]</scope>
    <source>
        <strain evidence="8 9">LMG 29479</strain>
    </source>
</reference>
<dbReference type="InterPro" id="IPR029058">
    <property type="entry name" value="AB_hydrolase_fold"/>
</dbReference>
<comment type="pathway">
    <text evidence="5">Cofactor biosynthesis; biotin biosynthesis.</text>
</comment>
<feature type="active site" evidence="5">
    <location>
        <position position="209"/>
    </location>
</feature>
<dbReference type="UniPathway" id="UPA00078"/>
<feature type="active site" description="Nucleophile" evidence="5">
    <location>
        <position position="83"/>
    </location>
</feature>
<feature type="binding site" evidence="5">
    <location>
        <position position="237"/>
    </location>
    <ligand>
        <name>substrate</name>
    </ligand>
</feature>
<comment type="subcellular location">
    <subcellularLocation>
        <location evidence="5">Cytoplasm</location>
    </subcellularLocation>
</comment>
<comment type="subunit">
    <text evidence="5">Monomer.</text>
</comment>
<keyword evidence="9" id="KW-1185">Reference proteome</keyword>
<dbReference type="GO" id="GO:0090499">
    <property type="term" value="F:pimelyl-[acyl-carrier protein] methyl ester esterase activity"/>
    <property type="evidence" value="ECO:0007669"/>
    <property type="project" value="UniProtKB-EC"/>
</dbReference>
<keyword evidence="3 5" id="KW-0093">Biotin biosynthesis</keyword>
<feature type="active site" evidence="5">
    <location>
        <position position="237"/>
    </location>
</feature>
<evidence type="ECO:0000256" key="1">
    <source>
        <dbReference type="ARBA" id="ARBA00022487"/>
    </source>
</evidence>
<accession>A0A8J8B0B7</accession>
<gene>
    <name evidence="5 7" type="primary">bioH</name>
    <name evidence="8" type="ORF">KB893_008315</name>
    <name evidence="7" type="ORF">KB893_11845</name>
</gene>
<dbReference type="PANTHER" id="PTHR43194">
    <property type="entry name" value="HYDROLASE ALPHA/BETA FOLD FAMILY"/>
    <property type="match status" value="1"/>
</dbReference>
<dbReference type="InterPro" id="IPR000073">
    <property type="entry name" value="AB_hydrolase_1"/>
</dbReference>
<evidence type="ECO:0000256" key="5">
    <source>
        <dbReference type="HAMAP-Rule" id="MF_01260"/>
    </source>
</evidence>
<dbReference type="PANTHER" id="PTHR43194:SF5">
    <property type="entry name" value="PIMELOYL-[ACYL-CARRIER PROTEIN] METHYL ESTER ESTERASE"/>
    <property type="match status" value="1"/>
</dbReference>
<keyword evidence="2 5" id="KW-0963">Cytoplasm</keyword>
<proteinExistence type="inferred from homology"/>
<keyword evidence="4 5" id="KW-0378">Hydrolase</keyword>
<dbReference type="RefSeq" id="WP_211927116.1">
    <property type="nucleotide sequence ID" value="NZ_JAGQFT020000004.1"/>
</dbReference>
<dbReference type="NCBIfam" id="TIGR01738">
    <property type="entry name" value="bioH"/>
    <property type="match status" value="1"/>
</dbReference>
<comment type="caution">
    <text evidence="7">The sequence shown here is derived from an EMBL/GenBank/DDBJ whole genome shotgun (WGS) entry which is preliminary data.</text>
</comment>
<dbReference type="Pfam" id="PF00561">
    <property type="entry name" value="Abhydrolase_1"/>
    <property type="match status" value="1"/>
</dbReference>
<dbReference type="EC" id="3.1.1.85" evidence="5"/>
<feature type="binding site" evidence="5">
    <location>
        <begin position="83"/>
        <end position="84"/>
    </location>
    <ligand>
        <name>substrate</name>
    </ligand>
</feature>
<evidence type="ECO:0000313" key="9">
    <source>
        <dbReference type="Proteomes" id="UP000675747"/>
    </source>
</evidence>
<evidence type="ECO:0000259" key="6">
    <source>
        <dbReference type="Pfam" id="PF00561"/>
    </source>
</evidence>
<dbReference type="InterPro" id="IPR010076">
    <property type="entry name" value="BioH"/>
</dbReference>
<sequence length="260" mass="27914">MGLIVERRGRTGAPPLLLVHGWAMHAGIFAPLLARLEDDFDLHLVDLPGHGRSRGSAASLDPERCAELLLAEAPDDALWLGWSMGGLTALAAALAQPRRVRGLVMLCATPRFVRGADWRHGVSPEIFQDFGQGLATDFHGTLERFLALEAFGAEHMKDALRALRAEVFAQGEPAAAALAEGLRVLETCDLRARLPALAVPSLWLSGRRDRLVDPRAMAAAAALVPDANSVRLEHAGHAPFLTHAGEVADHLVDFARALHA</sequence>
<keyword evidence="1 5" id="KW-0719">Serine esterase</keyword>
<reference evidence="7" key="2">
    <citation type="submission" date="2021-04" db="EMBL/GenBank/DDBJ databases">
        <authorList>
            <person name="Karlyshev A.V."/>
        </authorList>
    </citation>
    <scope>NUCLEOTIDE SEQUENCE</scope>
    <source>
        <strain evidence="7">LMG 29479</strain>
    </source>
</reference>
<comment type="similarity">
    <text evidence="5">Belongs to the AB hydrolase superfamily. Carboxylesterase BioH family.</text>
</comment>
<dbReference type="InterPro" id="IPR050228">
    <property type="entry name" value="Carboxylesterase_BioH"/>
</dbReference>
<evidence type="ECO:0000313" key="8">
    <source>
        <dbReference type="EMBL" id="MBS7457140.1"/>
    </source>
</evidence>
<dbReference type="EMBL" id="JAGQFT010000108">
    <property type="protein sequence ID" value="MBR0563198.1"/>
    <property type="molecule type" value="Genomic_DNA"/>
</dbReference>
<dbReference type="SUPFAM" id="SSF53474">
    <property type="entry name" value="alpha/beta-Hydrolases"/>
    <property type="match status" value="1"/>
</dbReference>
<feature type="domain" description="AB hydrolase-1" evidence="6">
    <location>
        <begin position="14"/>
        <end position="244"/>
    </location>
</feature>
<evidence type="ECO:0000313" key="7">
    <source>
        <dbReference type="EMBL" id="MBR0563198.1"/>
    </source>
</evidence>
<organism evidence="7">
    <name type="scientific">Coralloluteibacterium stylophorae</name>
    <dbReference type="NCBI Taxonomy" id="1776034"/>
    <lineage>
        <taxon>Bacteria</taxon>
        <taxon>Pseudomonadati</taxon>
        <taxon>Pseudomonadota</taxon>
        <taxon>Gammaproteobacteria</taxon>
        <taxon>Lysobacterales</taxon>
        <taxon>Lysobacteraceae</taxon>
        <taxon>Coralloluteibacterium</taxon>
    </lineage>
</organism>
<dbReference type="Proteomes" id="UP000675747">
    <property type="component" value="Unassembled WGS sequence"/>
</dbReference>
<protein>
    <recommendedName>
        <fullName evidence="5">Pimeloyl-[acyl-carrier protein] methyl ester esterase</fullName>
        <ecNumber evidence="5">3.1.1.85</ecNumber>
    </recommendedName>
    <alternativeName>
        <fullName evidence="5">Biotin synthesis protein BioH</fullName>
    </alternativeName>
    <alternativeName>
        <fullName evidence="5">Carboxylesterase BioH</fullName>
    </alternativeName>
</protein>
<comment type="caution">
    <text evidence="5">Lacks conserved residue(s) required for the propagation of feature annotation.</text>
</comment>